<accession>A0A084W873</accession>
<dbReference type="OMA" id="MMAANDA"/>
<reference evidence="2" key="2">
    <citation type="submission" date="2020-05" db="UniProtKB">
        <authorList>
            <consortium name="EnsemblMetazoa"/>
        </authorList>
    </citation>
    <scope>IDENTIFICATION</scope>
</reference>
<dbReference type="EnsemblMetazoa" id="ASIC014415-RA">
    <property type="protein sequence ID" value="ASIC014415-PA"/>
    <property type="gene ID" value="ASIC014415"/>
</dbReference>
<reference evidence="1 3" key="1">
    <citation type="journal article" date="2014" name="BMC Genomics">
        <title>Genome sequence of Anopheles sinensis provides insight into genetics basis of mosquito competence for malaria parasites.</title>
        <authorList>
            <person name="Zhou D."/>
            <person name="Zhang D."/>
            <person name="Ding G."/>
            <person name="Shi L."/>
            <person name="Hou Q."/>
            <person name="Ye Y."/>
            <person name="Xu Y."/>
            <person name="Zhou H."/>
            <person name="Xiong C."/>
            <person name="Li S."/>
            <person name="Yu J."/>
            <person name="Hong S."/>
            <person name="Yu X."/>
            <person name="Zou P."/>
            <person name="Chen C."/>
            <person name="Chang X."/>
            <person name="Wang W."/>
            <person name="Lv Y."/>
            <person name="Sun Y."/>
            <person name="Ma L."/>
            <person name="Shen B."/>
            <person name="Zhu C."/>
        </authorList>
    </citation>
    <scope>NUCLEOTIDE SEQUENCE [LARGE SCALE GENOMIC DNA]</scope>
</reference>
<dbReference type="AlphaFoldDB" id="A0A084W873"/>
<dbReference type="VEuPathDB" id="VectorBase:ASIS013222"/>
<keyword evidence="3" id="KW-1185">Reference proteome</keyword>
<protein>
    <submittedName>
        <fullName evidence="1 2">Uncharacterized protein</fullName>
    </submittedName>
</protein>
<evidence type="ECO:0000313" key="1">
    <source>
        <dbReference type="EMBL" id="KFB46417.1"/>
    </source>
</evidence>
<dbReference type="EMBL" id="ATLV01021376">
    <property type="status" value="NOT_ANNOTATED_CDS"/>
    <property type="molecule type" value="Genomic_DNA"/>
</dbReference>
<name>A0A084W873_ANOSI</name>
<organism evidence="1">
    <name type="scientific">Anopheles sinensis</name>
    <name type="common">Mosquito</name>
    <dbReference type="NCBI Taxonomy" id="74873"/>
    <lineage>
        <taxon>Eukaryota</taxon>
        <taxon>Metazoa</taxon>
        <taxon>Ecdysozoa</taxon>
        <taxon>Arthropoda</taxon>
        <taxon>Hexapoda</taxon>
        <taxon>Insecta</taxon>
        <taxon>Pterygota</taxon>
        <taxon>Neoptera</taxon>
        <taxon>Endopterygota</taxon>
        <taxon>Diptera</taxon>
        <taxon>Nematocera</taxon>
        <taxon>Culicoidea</taxon>
        <taxon>Culicidae</taxon>
        <taxon>Anophelinae</taxon>
        <taxon>Anopheles</taxon>
    </lineage>
</organism>
<proteinExistence type="predicted"/>
<gene>
    <name evidence="1" type="ORF">ZHAS_00014415</name>
</gene>
<evidence type="ECO:0000313" key="2">
    <source>
        <dbReference type="EnsemblMetazoa" id="ASIC014415-PA"/>
    </source>
</evidence>
<evidence type="ECO:0000313" key="3">
    <source>
        <dbReference type="Proteomes" id="UP000030765"/>
    </source>
</evidence>
<dbReference type="Proteomes" id="UP000030765">
    <property type="component" value="Unassembled WGS sequence"/>
</dbReference>
<dbReference type="VEuPathDB" id="VectorBase:ASIC014415"/>
<dbReference type="VEuPathDB" id="VectorBase:ASIS019941"/>
<dbReference type="EMBL" id="KE525317">
    <property type="protein sequence ID" value="KFB46417.1"/>
    <property type="molecule type" value="Genomic_DNA"/>
</dbReference>
<sequence length="980" mass="107573">MPNPDFGINANLNVRSEVVSEASRLTAAFVDINSVTVTLTSDYTLLNTVKSAIVYIGTMVQSAGTTLAQQLTSLANDDGPNNVAAAFGSVNGAIDSLKTLMDTGLNTQLDLLHDQTGPFLKERFQDAFKHMRRALVQLTERLLTLQDGVTAAKASYSGMGQIPSSIVRSKVSVRVQNAALAAIVEVRARIGAIRYMVQNTLYDLEQADEFLIDVTSEAVSEVQEMNQDTLQDFFEETGELQGDIITHVLGSVACVLFPQLSELTSLTDQLSSVSSYTNSLEPSLEVLLDIFSQSSLSAYSAQYGSLTAGYISSALALQNDLVEFFQDETCAAIQETIGALISGGPYNRYCFARYSDRVYNLYDLHVDAASRCYEVEYNRLVTLADLLEDWVDLIMYDVEDLVYRVAVCVDLPSNQDACLSTYGELYNQLGGGLLSKVVLWIGLLEKELNANYTRLAACVKSARYSTVHSVKAILYKLNKCVECGHRPDESNGTSSESDETSEVMSMATVAGAVKAFAIASDTAVQFDAVDEKTITLESHYTRLYDLKTALTTIATQIATTGQELTDKLETLAPSTGPLPDVFTDVTSALTSLRTLLQTGLSTQTDDIQTMVGNYITDMLTDASDDLLDALSRLETQLGLLQAGIEAATIAYGGLNIPASFTRRYVSPKVIYELQRAIHDLKSDLPLVTYIIKLTLGHLENADIYLATVLERANSAVYEVIRQYDGFKQELLDNAFLVSDGIATPFRLTYTAQVDDLAFAMSELEQLGSYTDVLQPVLAAYEAALEETNRNAIAFAAETTLTNYLARVVKLDDLLDRFYDEKLCKPAQDIMQVLIASGPWADYCFSKYSPRLPELVSINANRFQLCYELEAVRLAKLYEIIGRLVQQILYDVENLAEDTLTCLYRWEDGSDCIALIGPYYLELSDLIVKKQQDLSNIIEYETDASYNRMAACVNGGKCGLLSAAEDLVDDVQACELAGPQA</sequence>
<dbReference type="OrthoDB" id="7734851at2759"/>